<sequence length="840" mass="92971">MPRVPAGLWKNVIAVQVYGANTGVGKTVFSTILGAHFLKKTGRTNWKLRYVKPVSTGPASEADDGYVKKYAGVPVSTLFQYSEAVSPHIAARDGKPPSDGSVIWALHQYLNNESGRLNRVEREMGINIVETAGGPLSPGPSGTPQVDLFRPLRLPVVLVGDHRLGGISSTISAAESLILRGYDINAVVCFNDNGKYKNSEYLLQHFDKWNIAAFELPWIPDLEGCTTTEETKLMRDYYKEQSRIDSVHRVAERIISCHSQRLEELESMGARTQKAIWHPFTQHKSLLDKDDILVFDSAYGDYFQTKYNKKSRLGSDATDAMLYPAFDGSASWWTQGLGHGNPQLALAAAHAAGRYGHVMFAGATHEPAITLAERLLKGMKNYRLTKCFFTDDGSTAAEVGIKMALRASCKRYEWDGSSEDVGILGLKGSYHGDTIGAMDASEPCVYNKKVDWYRGRGYWLDFPSVKMKKGRWVIEAPTGMEEEFGPAEYFDSLTDIFDVKKRAHSPRYEQYITSTLDRLVKKQGRKFGALVMEPVLLGAGGMLFVDPLFQRTLVQVVRSYQFAELAPLPSSNAWTGLPVMFDEVFTGLYRLGHFSAASLLDTCPDISIHAKLLTGGLLPLSATLASSSIFQAFYGDDKADALLHGHSYTAHPIGCHVANISLQTMDSLNMSAQTWSGFRKDWRDNHGETKLTINPFRTTSGDHRVWSFWSKRMVVDLSHHPRVDHVIAIGSVLAISLKDQSGSGYTSNAAAGLRDALLYEALPGETRIHSRVLGNVIYFMASMTAGPGFLRDVEKALLRHLGGPPHPVFKRVELGNDSEQGQEIERSAEENVEQRREGAD</sequence>
<dbReference type="FunFam" id="3.90.1150.10:FF:000080">
    <property type="entry name" value="Bifunctional dethiobiotin synthetase/adenosylmethionine-8-amino-7-oxononanoate aminotransferase"/>
    <property type="match status" value="1"/>
</dbReference>
<dbReference type="SUPFAM" id="SSF52540">
    <property type="entry name" value="P-loop containing nucleoside triphosphate hydrolases"/>
    <property type="match status" value="1"/>
</dbReference>
<dbReference type="GO" id="GO:0030170">
    <property type="term" value="F:pyridoxal phosphate binding"/>
    <property type="evidence" value="ECO:0007669"/>
    <property type="project" value="InterPro"/>
</dbReference>
<protein>
    <submittedName>
        <fullName evidence="5">PLP-dependent transferase</fullName>
    </submittedName>
</protein>
<dbReference type="InterPro" id="IPR015421">
    <property type="entry name" value="PyrdxlP-dep_Trfase_major"/>
</dbReference>
<dbReference type="InterPro" id="IPR005814">
    <property type="entry name" value="Aminotrans_3"/>
</dbReference>
<evidence type="ECO:0000313" key="5">
    <source>
        <dbReference type="EMBL" id="KAF2688162.1"/>
    </source>
</evidence>
<keyword evidence="6" id="KW-1185">Reference proteome</keyword>
<keyword evidence="2" id="KW-0032">Aminotransferase</keyword>
<keyword evidence="3 5" id="KW-0808">Transferase</keyword>
<dbReference type="InterPro" id="IPR015424">
    <property type="entry name" value="PyrdxlP-dep_Trfase"/>
</dbReference>
<evidence type="ECO:0000256" key="1">
    <source>
        <dbReference type="ARBA" id="ARBA00004173"/>
    </source>
</evidence>
<dbReference type="GO" id="GO:0009102">
    <property type="term" value="P:biotin biosynthetic process"/>
    <property type="evidence" value="ECO:0007669"/>
    <property type="project" value="TreeGrafter"/>
</dbReference>
<dbReference type="PANTHER" id="PTHR42684">
    <property type="entry name" value="ADENOSYLMETHIONINE-8-AMINO-7-OXONONANOATE AMINOTRANSFERASE"/>
    <property type="match status" value="1"/>
</dbReference>
<feature type="compositionally biased region" description="Basic and acidic residues" evidence="4">
    <location>
        <begin position="823"/>
        <end position="840"/>
    </location>
</feature>
<dbReference type="CDD" id="cd03109">
    <property type="entry name" value="DTBS"/>
    <property type="match status" value="1"/>
</dbReference>
<dbReference type="Pfam" id="PF13500">
    <property type="entry name" value="AAA_26"/>
    <property type="match status" value="1"/>
</dbReference>
<accession>A0A6G1JCA3</accession>
<dbReference type="Proteomes" id="UP000799291">
    <property type="component" value="Unassembled WGS sequence"/>
</dbReference>
<dbReference type="Pfam" id="PF00202">
    <property type="entry name" value="Aminotran_3"/>
    <property type="match status" value="1"/>
</dbReference>
<organism evidence="5 6">
    <name type="scientific">Lentithecium fluviatile CBS 122367</name>
    <dbReference type="NCBI Taxonomy" id="1168545"/>
    <lineage>
        <taxon>Eukaryota</taxon>
        <taxon>Fungi</taxon>
        <taxon>Dikarya</taxon>
        <taxon>Ascomycota</taxon>
        <taxon>Pezizomycotina</taxon>
        <taxon>Dothideomycetes</taxon>
        <taxon>Pleosporomycetidae</taxon>
        <taxon>Pleosporales</taxon>
        <taxon>Massarineae</taxon>
        <taxon>Lentitheciaceae</taxon>
        <taxon>Lentithecium</taxon>
    </lineage>
</organism>
<evidence type="ECO:0000256" key="2">
    <source>
        <dbReference type="ARBA" id="ARBA00022576"/>
    </source>
</evidence>
<gene>
    <name evidence="5" type="ORF">K458DRAFT_475923</name>
</gene>
<dbReference type="Gene3D" id="3.40.640.10">
    <property type="entry name" value="Type I PLP-dependent aspartate aminotransferase-like (Major domain)"/>
    <property type="match status" value="1"/>
</dbReference>
<feature type="region of interest" description="Disordered" evidence="4">
    <location>
        <begin position="812"/>
        <end position="840"/>
    </location>
</feature>
<evidence type="ECO:0000313" key="6">
    <source>
        <dbReference type="Proteomes" id="UP000799291"/>
    </source>
</evidence>
<dbReference type="GO" id="GO:0004015">
    <property type="term" value="F:adenosylmethionine-8-amino-7-oxononanoate transaminase activity"/>
    <property type="evidence" value="ECO:0007669"/>
    <property type="project" value="TreeGrafter"/>
</dbReference>
<dbReference type="InterPro" id="IPR027417">
    <property type="entry name" value="P-loop_NTPase"/>
</dbReference>
<dbReference type="PANTHER" id="PTHR42684:SF3">
    <property type="entry name" value="ADENOSYLMETHIONINE-8-AMINO-7-OXONONANOATE AMINOTRANSFERASE"/>
    <property type="match status" value="1"/>
</dbReference>
<dbReference type="OrthoDB" id="425114at2759"/>
<dbReference type="GO" id="GO:0005739">
    <property type="term" value="C:mitochondrion"/>
    <property type="evidence" value="ECO:0007669"/>
    <property type="project" value="UniProtKB-SubCell"/>
</dbReference>
<proteinExistence type="predicted"/>
<dbReference type="InterPro" id="IPR049704">
    <property type="entry name" value="Aminotrans_3_PPA_site"/>
</dbReference>
<evidence type="ECO:0000256" key="4">
    <source>
        <dbReference type="SAM" id="MobiDB-lite"/>
    </source>
</evidence>
<name>A0A6G1JCA3_9PLEO</name>
<dbReference type="Gene3D" id="3.40.50.300">
    <property type="entry name" value="P-loop containing nucleotide triphosphate hydrolases"/>
    <property type="match status" value="1"/>
</dbReference>
<comment type="subcellular location">
    <subcellularLocation>
        <location evidence="1">Mitochondrion</location>
    </subcellularLocation>
</comment>
<evidence type="ECO:0000256" key="3">
    <source>
        <dbReference type="ARBA" id="ARBA00022679"/>
    </source>
</evidence>
<dbReference type="SUPFAM" id="SSF53383">
    <property type="entry name" value="PLP-dependent transferases"/>
    <property type="match status" value="1"/>
</dbReference>
<dbReference type="PROSITE" id="PS00600">
    <property type="entry name" value="AA_TRANSFER_CLASS_3"/>
    <property type="match status" value="1"/>
</dbReference>
<reference evidence="5" key="1">
    <citation type="journal article" date="2020" name="Stud. Mycol.">
        <title>101 Dothideomycetes genomes: a test case for predicting lifestyles and emergence of pathogens.</title>
        <authorList>
            <person name="Haridas S."/>
            <person name="Albert R."/>
            <person name="Binder M."/>
            <person name="Bloem J."/>
            <person name="Labutti K."/>
            <person name="Salamov A."/>
            <person name="Andreopoulos B."/>
            <person name="Baker S."/>
            <person name="Barry K."/>
            <person name="Bills G."/>
            <person name="Bluhm B."/>
            <person name="Cannon C."/>
            <person name="Castanera R."/>
            <person name="Culley D."/>
            <person name="Daum C."/>
            <person name="Ezra D."/>
            <person name="Gonzalez J."/>
            <person name="Henrissat B."/>
            <person name="Kuo A."/>
            <person name="Liang C."/>
            <person name="Lipzen A."/>
            <person name="Lutzoni F."/>
            <person name="Magnuson J."/>
            <person name="Mondo S."/>
            <person name="Nolan M."/>
            <person name="Ohm R."/>
            <person name="Pangilinan J."/>
            <person name="Park H.-J."/>
            <person name="Ramirez L."/>
            <person name="Alfaro M."/>
            <person name="Sun H."/>
            <person name="Tritt A."/>
            <person name="Yoshinaga Y."/>
            <person name="Zwiers L.-H."/>
            <person name="Turgeon B."/>
            <person name="Goodwin S."/>
            <person name="Spatafora J."/>
            <person name="Crous P."/>
            <person name="Grigoriev I."/>
        </authorList>
    </citation>
    <scope>NUCLEOTIDE SEQUENCE</scope>
    <source>
        <strain evidence="5">CBS 122367</strain>
    </source>
</reference>
<dbReference type="EMBL" id="MU005574">
    <property type="protein sequence ID" value="KAF2688162.1"/>
    <property type="molecule type" value="Genomic_DNA"/>
</dbReference>
<dbReference type="GO" id="GO:0004141">
    <property type="term" value="F:dethiobiotin synthase activity"/>
    <property type="evidence" value="ECO:0007669"/>
    <property type="project" value="TreeGrafter"/>
</dbReference>
<dbReference type="AlphaFoldDB" id="A0A6G1JCA3"/>